<organism evidence="2 3">
    <name type="scientific">Brachionus plicatilis</name>
    <name type="common">Marine rotifer</name>
    <name type="synonym">Brachionus muelleri</name>
    <dbReference type="NCBI Taxonomy" id="10195"/>
    <lineage>
        <taxon>Eukaryota</taxon>
        <taxon>Metazoa</taxon>
        <taxon>Spiralia</taxon>
        <taxon>Gnathifera</taxon>
        <taxon>Rotifera</taxon>
        <taxon>Eurotatoria</taxon>
        <taxon>Monogononta</taxon>
        <taxon>Pseudotrocha</taxon>
        <taxon>Ploima</taxon>
        <taxon>Brachionidae</taxon>
        <taxon>Brachionus</taxon>
    </lineage>
</organism>
<gene>
    <name evidence="2" type="ORF">BpHYR1_020398</name>
</gene>
<name>A0A3M7R6C5_BRAPC</name>
<comment type="caution">
    <text evidence="2">The sequence shown here is derived from an EMBL/GenBank/DDBJ whole genome shotgun (WGS) entry which is preliminary data.</text>
</comment>
<accession>A0A3M7R6C5</accession>
<dbReference type="AlphaFoldDB" id="A0A3M7R6C5"/>
<feature type="signal peptide" evidence="1">
    <location>
        <begin position="1"/>
        <end position="16"/>
    </location>
</feature>
<protein>
    <submittedName>
        <fullName evidence="2">Uncharacterized protein</fullName>
    </submittedName>
</protein>
<keyword evidence="3" id="KW-1185">Reference proteome</keyword>
<keyword evidence="1" id="KW-0732">Signal</keyword>
<sequence length="252" mass="28804">MKILFFLFSASLLVLGIPVQPKNFENNDVVRYIKNHQQIYTDLVNLISQNAELTQYIYLDKAGNKKIDFNALLTDSDSHGIIIQFLKNNFHHLNKRQIDFNDFLGSFMNVLNTFSQSIQISLQNSVQELISSTITDIFNRLQSSLFAGEPANLNDIMENFLNNLKNILTINILQSVNDTFKQQALSTMDLQFNELSSLVDKLKDDSVAPIEFINLLQQSLNNLQKSLSEFLPNISDLVMSQLIKLLDQVLKK</sequence>
<proteinExistence type="predicted"/>
<evidence type="ECO:0000313" key="3">
    <source>
        <dbReference type="Proteomes" id="UP000276133"/>
    </source>
</evidence>
<dbReference type="Proteomes" id="UP000276133">
    <property type="component" value="Unassembled WGS sequence"/>
</dbReference>
<reference evidence="2 3" key="1">
    <citation type="journal article" date="2018" name="Sci. Rep.">
        <title>Genomic signatures of local adaptation to the degree of environmental predictability in rotifers.</title>
        <authorList>
            <person name="Franch-Gras L."/>
            <person name="Hahn C."/>
            <person name="Garcia-Roger E.M."/>
            <person name="Carmona M.J."/>
            <person name="Serra M."/>
            <person name="Gomez A."/>
        </authorList>
    </citation>
    <scope>NUCLEOTIDE SEQUENCE [LARGE SCALE GENOMIC DNA]</scope>
    <source>
        <strain evidence="2">HYR1</strain>
    </source>
</reference>
<evidence type="ECO:0000313" key="2">
    <source>
        <dbReference type="EMBL" id="RNA19162.1"/>
    </source>
</evidence>
<dbReference type="EMBL" id="REGN01004092">
    <property type="protein sequence ID" value="RNA19162.1"/>
    <property type="molecule type" value="Genomic_DNA"/>
</dbReference>
<dbReference type="OrthoDB" id="10491113at2759"/>
<feature type="chain" id="PRO_5017956005" evidence="1">
    <location>
        <begin position="17"/>
        <end position="252"/>
    </location>
</feature>
<evidence type="ECO:0000256" key="1">
    <source>
        <dbReference type="SAM" id="SignalP"/>
    </source>
</evidence>